<dbReference type="Gene3D" id="3.40.50.720">
    <property type="entry name" value="NAD(P)-binding Rossmann-like Domain"/>
    <property type="match status" value="1"/>
</dbReference>
<evidence type="ECO:0000313" key="4">
    <source>
        <dbReference type="Proteomes" id="UP000325243"/>
    </source>
</evidence>
<reference evidence="3 4" key="1">
    <citation type="submission" date="2019-08" db="EMBL/GenBank/DDBJ databases">
        <authorList>
            <person name="Hu J."/>
        </authorList>
    </citation>
    <scope>NUCLEOTIDE SEQUENCE [LARGE SCALE GENOMIC DNA]</scope>
    <source>
        <strain evidence="3 4">NEAU-184</strain>
    </source>
</reference>
<protein>
    <submittedName>
        <fullName evidence="3">SDR family NAD(P)-dependent oxidoreductase</fullName>
    </submittedName>
</protein>
<name>A0A5S4V6A8_9MICO</name>
<dbReference type="PANTHER" id="PTHR43157">
    <property type="entry name" value="PHOSPHATIDYLINOSITOL-GLYCAN BIOSYNTHESIS CLASS F PROTEIN-RELATED"/>
    <property type="match status" value="1"/>
</dbReference>
<dbReference type="SUPFAM" id="SSF51735">
    <property type="entry name" value="NAD(P)-binding Rossmann-fold domains"/>
    <property type="match status" value="1"/>
</dbReference>
<accession>A0A5S4V6A8</accession>
<evidence type="ECO:0000256" key="1">
    <source>
        <dbReference type="ARBA" id="ARBA00023002"/>
    </source>
</evidence>
<dbReference type="InterPro" id="IPR036291">
    <property type="entry name" value="NAD(P)-bd_dom_sf"/>
</dbReference>
<comment type="similarity">
    <text evidence="2">Belongs to the short-chain dehydrogenases/reductases (SDR) family.</text>
</comment>
<evidence type="ECO:0000256" key="2">
    <source>
        <dbReference type="RuleBase" id="RU000363"/>
    </source>
</evidence>
<comment type="caution">
    <text evidence="3">The sequence shown here is derived from an EMBL/GenBank/DDBJ whole genome shotgun (WGS) entry which is preliminary data.</text>
</comment>
<evidence type="ECO:0000313" key="3">
    <source>
        <dbReference type="EMBL" id="TYL52821.1"/>
    </source>
</evidence>
<keyword evidence="4" id="KW-1185">Reference proteome</keyword>
<dbReference type="PANTHER" id="PTHR43157:SF31">
    <property type="entry name" value="PHOSPHATIDYLINOSITOL-GLYCAN BIOSYNTHESIS CLASS F PROTEIN"/>
    <property type="match status" value="1"/>
</dbReference>
<dbReference type="GO" id="GO:0016491">
    <property type="term" value="F:oxidoreductase activity"/>
    <property type="evidence" value="ECO:0007669"/>
    <property type="project" value="UniProtKB-KW"/>
</dbReference>
<dbReference type="AlphaFoldDB" id="A0A5S4V6A8"/>
<dbReference type="Proteomes" id="UP000325243">
    <property type="component" value="Unassembled WGS sequence"/>
</dbReference>
<dbReference type="Pfam" id="PF00106">
    <property type="entry name" value="adh_short"/>
    <property type="match status" value="1"/>
</dbReference>
<dbReference type="PRINTS" id="PR00080">
    <property type="entry name" value="SDRFAMILY"/>
</dbReference>
<sequence>MRASGGTYVITGATSGIGLEAARRLAATADRLVVQGPEPEGAAGDAVARIAAGSSADVVYVSCDYGRLADVVAGASALAEAAGAPIDGLVNNAGVPGADRRRTTGDGHERTLQVNYLAMVLLTELLEPRLADGARVVNLASATHSMAQLDLPDLELQRGYSPVRAYARSKLAIVMYTRWLAGRMPRGITAVSIQPGVIDTGLLHAMFGSIGGSVGTGADSILAALAADAHGGEYYDEGRLVQPSAEARDDRLAADLMARTLDMLAPFLAGSGVDAATRSTG</sequence>
<dbReference type="PRINTS" id="PR00081">
    <property type="entry name" value="GDHRDH"/>
</dbReference>
<dbReference type="RefSeq" id="WP_148732283.1">
    <property type="nucleotide sequence ID" value="NZ_VSSB01000001.1"/>
</dbReference>
<dbReference type="InterPro" id="IPR002347">
    <property type="entry name" value="SDR_fam"/>
</dbReference>
<proteinExistence type="inferred from homology"/>
<organism evidence="3 4">
    <name type="scientific">Agromyces mariniharenae</name>
    <dbReference type="NCBI Taxonomy" id="2604423"/>
    <lineage>
        <taxon>Bacteria</taxon>
        <taxon>Bacillati</taxon>
        <taxon>Actinomycetota</taxon>
        <taxon>Actinomycetes</taxon>
        <taxon>Micrococcales</taxon>
        <taxon>Microbacteriaceae</taxon>
        <taxon>Agromyces</taxon>
    </lineage>
</organism>
<gene>
    <name evidence="3" type="ORF">FYC51_03525</name>
</gene>
<keyword evidence="1" id="KW-0560">Oxidoreductase</keyword>
<dbReference type="EMBL" id="VSSB01000001">
    <property type="protein sequence ID" value="TYL52821.1"/>
    <property type="molecule type" value="Genomic_DNA"/>
</dbReference>